<sequence>MARENRFLIVNVITALGFATLALVSHVVINHRVQNSLRANLGLKAADAAFQLTQSVNESVRSMRGLTARLSVDPSLPYPTFTQLASQSFSHQDGLIIVEWQPIVAAKDRQSFEHSVRKQGGRLSDFHLWEPAQDKDSSMPARARDLHVPVLYVYQSLSSSSTTMGLDLAFSPERMESKWRSRDEGDPVASGLFPVIRFPGDPIQPVGFAVTVPVFRGGIIPGSLSKRQQQIAGFVGLIYDLKKLLIQSKLPDYESLGLNLTITQQAISEPSIKISAGPSTGIGADSRALIFDTPWNIRLDATQKYINSLKTPQDDILPWVIVVVGVMVLGFLVALERNVERLQSTRNALIESNALLQKSEQSLKDLAVHDPLTNLFNRRGFLERAMPELIRSQRYDIPLAILMLDLDHFKQVNDRWGHQAGDDVLQHVAQLFETSMRSGDLAARFGGEEFVILLSHAGSKQALQIAERLRQNAAAIVHHAAGEVALAGSVSSSGVSDFQVTVSIGIAVAEPNLGIDALLAQADTALYAAKASGRNRVAIAGDPVAPTSMA</sequence>
<dbReference type="EMBL" id="JAYGHY010000027">
    <property type="protein sequence ID" value="MEA5442806.1"/>
    <property type="molecule type" value="Genomic_DNA"/>
</dbReference>
<protein>
    <submittedName>
        <fullName evidence="8">Diguanylate cyclase</fullName>
        <ecNumber evidence="8">2.7.7.65</ecNumber>
    </submittedName>
</protein>
<organism evidence="8 9">
    <name type="scientific">Cyanobium gracile UHCC 0281</name>
    <dbReference type="NCBI Taxonomy" id="3110309"/>
    <lineage>
        <taxon>Bacteria</taxon>
        <taxon>Bacillati</taxon>
        <taxon>Cyanobacteriota</taxon>
        <taxon>Cyanophyceae</taxon>
        <taxon>Synechococcales</taxon>
        <taxon>Prochlorococcaceae</taxon>
        <taxon>Cyanobium</taxon>
    </lineage>
</organism>
<reference evidence="8 9" key="1">
    <citation type="submission" date="2023-12" db="EMBL/GenBank/DDBJ databases">
        <title>Baltic Sea Cyanobacteria.</title>
        <authorList>
            <person name="Delbaje E."/>
            <person name="Fewer D.P."/>
            <person name="Shishido T.K."/>
        </authorList>
    </citation>
    <scope>NUCLEOTIDE SEQUENCE [LARGE SCALE GENOMIC DNA]</scope>
    <source>
        <strain evidence="8 9">UHCC 0281</strain>
    </source>
</reference>
<feature type="transmembrane region" description="Helical" evidence="5">
    <location>
        <begin position="316"/>
        <end position="335"/>
    </location>
</feature>
<keyword evidence="8" id="KW-0808">Transferase</keyword>
<dbReference type="EC" id="2.7.7.65" evidence="8"/>
<evidence type="ECO:0000256" key="4">
    <source>
        <dbReference type="ARBA" id="ARBA00023136"/>
    </source>
</evidence>
<name>A0ABU5SW97_9CYAN</name>
<dbReference type="InterPro" id="IPR000160">
    <property type="entry name" value="GGDEF_dom"/>
</dbReference>
<dbReference type="PANTHER" id="PTHR45138:SF9">
    <property type="entry name" value="DIGUANYLATE CYCLASE DGCM-RELATED"/>
    <property type="match status" value="1"/>
</dbReference>
<proteinExistence type="predicted"/>
<evidence type="ECO:0000259" key="7">
    <source>
        <dbReference type="PROSITE" id="PS50887"/>
    </source>
</evidence>
<evidence type="ECO:0000259" key="6">
    <source>
        <dbReference type="PROSITE" id="PS50839"/>
    </source>
</evidence>
<dbReference type="PROSITE" id="PS50839">
    <property type="entry name" value="CHASE"/>
    <property type="match status" value="1"/>
</dbReference>
<dbReference type="PROSITE" id="PS50887">
    <property type="entry name" value="GGDEF"/>
    <property type="match status" value="1"/>
</dbReference>
<evidence type="ECO:0000256" key="1">
    <source>
        <dbReference type="ARBA" id="ARBA00004370"/>
    </source>
</evidence>
<dbReference type="SMART" id="SM00267">
    <property type="entry name" value="GGDEF"/>
    <property type="match status" value="1"/>
</dbReference>
<dbReference type="PANTHER" id="PTHR45138">
    <property type="entry name" value="REGULATORY COMPONENTS OF SENSORY TRANSDUCTION SYSTEM"/>
    <property type="match status" value="1"/>
</dbReference>
<dbReference type="SMART" id="SM01079">
    <property type="entry name" value="CHASE"/>
    <property type="match status" value="1"/>
</dbReference>
<evidence type="ECO:0000256" key="3">
    <source>
        <dbReference type="ARBA" id="ARBA00022989"/>
    </source>
</evidence>
<dbReference type="Proteomes" id="UP001302329">
    <property type="component" value="Unassembled WGS sequence"/>
</dbReference>
<feature type="domain" description="GGDEF" evidence="7">
    <location>
        <begin position="397"/>
        <end position="542"/>
    </location>
</feature>
<dbReference type="Pfam" id="PF00990">
    <property type="entry name" value="GGDEF"/>
    <property type="match status" value="1"/>
</dbReference>
<evidence type="ECO:0000313" key="9">
    <source>
        <dbReference type="Proteomes" id="UP001302329"/>
    </source>
</evidence>
<dbReference type="Pfam" id="PF03924">
    <property type="entry name" value="CHASE"/>
    <property type="match status" value="1"/>
</dbReference>
<feature type="domain" description="CHASE" evidence="6">
    <location>
        <begin position="72"/>
        <end position="245"/>
    </location>
</feature>
<comment type="subcellular location">
    <subcellularLocation>
        <location evidence="1">Membrane</location>
    </subcellularLocation>
</comment>
<evidence type="ECO:0000313" key="8">
    <source>
        <dbReference type="EMBL" id="MEA5442806.1"/>
    </source>
</evidence>
<dbReference type="InterPro" id="IPR006189">
    <property type="entry name" value="CHASE_dom"/>
</dbReference>
<dbReference type="InterPro" id="IPR043128">
    <property type="entry name" value="Rev_trsase/Diguanyl_cyclase"/>
</dbReference>
<feature type="transmembrane region" description="Helical" evidence="5">
    <location>
        <begin position="7"/>
        <end position="29"/>
    </location>
</feature>
<gene>
    <name evidence="8" type="ORF">VB739_09605</name>
</gene>
<dbReference type="SUPFAM" id="SSF55073">
    <property type="entry name" value="Nucleotide cyclase"/>
    <property type="match status" value="1"/>
</dbReference>
<comment type="caution">
    <text evidence="8">The sequence shown here is derived from an EMBL/GenBank/DDBJ whole genome shotgun (WGS) entry which is preliminary data.</text>
</comment>
<keyword evidence="9" id="KW-1185">Reference proteome</keyword>
<keyword evidence="3 5" id="KW-1133">Transmembrane helix</keyword>
<dbReference type="RefSeq" id="WP_323356845.1">
    <property type="nucleotide sequence ID" value="NZ_JAYGHY010000027.1"/>
</dbReference>
<dbReference type="Gene3D" id="3.30.70.270">
    <property type="match status" value="1"/>
</dbReference>
<evidence type="ECO:0000256" key="2">
    <source>
        <dbReference type="ARBA" id="ARBA00022692"/>
    </source>
</evidence>
<dbReference type="Gene3D" id="3.30.450.350">
    <property type="entry name" value="CHASE domain"/>
    <property type="match status" value="1"/>
</dbReference>
<dbReference type="GO" id="GO:0052621">
    <property type="term" value="F:diguanylate cyclase activity"/>
    <property type="evidence" value="ECO:0007669"/>
    <property type="project" value="UniProtKB-EC"/>
</dbReference>
<dbReference type="InterPro" id="IPR050469">
    <property type="entry name" value="Diguanylate_Cyclase"/>
</dbReference>
<dbReference type="InterPro" id="IPR029787">
    <property type="entry name" value="Nucleotide_cyclase"/>
</dbReference>
<accession>A0ABU5SW97</accession>
<dbReference type="InterPro" id="IPR042240">
    <property type="entry name" value="CHASE_sf"/>
</dbReference>
<dbReference type="CDD" id="cd01949">
    <property type="entry name" value="GGDEF"/>
    <property type="match status" value="1"/>
</dbReference>
<evidence type="ECO:0000256" key="5">
    <source>
        <dbReference type="SAM" id="Phobius"/>
    </source>
</evidence>
<dbReference type="NCBIfam" id="TIGR00254">
    <property type="entry name" value="GGDEF"/>
    <property type="match status" value="1"/>
</dbReference>
<keyword evidence="4 5" id="KW-0472">Membrane</keyword>
<keyword evidence="2 5" id="KW-0812">Transmembrane</keyword>
<keyword evidence="8" id="KW-0548">Nucleotidyltransferase</keyword>